<evidence type="ECO:0000256" key="1">
    <source>
        <dbReference type="SAM" id="MobiDB-lite"/>
    </source>
</evidence>
<comment type="caution">
    <text evidence="2">The sequence shown here is derived from an EMBL/GenBank/DDBJ whole genome shotgun (WGS) entry which is preliminary data.</text>
</comment>
<dbReference type="OMA" id="KAIGPPG"/>
<reference evidence="2 3" key="1">
    <citation type="submission" date="2016-07" db="EMBL/GenBank/DDBJ databases">
        <title>Pervasive Adenine N6-methylation of Active Genes in Fungi.</title>
        <authorList>
            <consortium name="DOE Joint Genome Institute"/>
            <person name="Mondo S.J."/>
            <person name="Dannebaum R.O."/>
            <person name="Kuo R.C."/>
            <person name="Labutti K."/>
            <person name="Haridas S."/>
            <person name="Kuo A."/>
            <person name="Salamov A."/>
            <person name="Ahrendt S.R."/>
            <person name="Lipzen A."/>
            <person name="Sullivan W."/>
            <person name="Andreopoulos W.B."/>
            <person name="Clum A."/>
            <person name="Lindquist E."/>
            <person name="Daum C."/>
            <person name="Ramamoorthy G.K."/>
            <person name="Gryganskyi A."/>
            <person name="Culley D."/>
            <person name="Magnuson J.K."/>
            <person name="James T.Y."/>
            <person name="O'Malley M.A."/>
            <person name="Stajich J.E."/>
            <person name="Spatafora J.W."/>
            <person name="Visel A."/>
            <person name="Grigoriev I.V."/>
        </authorList>
    </citation>
    <scope>NUCLEOTIDE SEQUENCE [LARGE SCALE GENOMIC DNA]</scope>
    <source>
        <strain evidence="2 3">NRRL 2496</strain>
    </source>
</reference>
<keyword evidence="3" id="KW-1185">Reference proteome</keyword>
<evidence type="ECO:0000313" key="2">
    <source>
        <dbReference type="EMBL" id="ORZ02333.1"/>
    </source>
</evidence>
<protein>
    <submittedName>
        <fullName evidence="2">Uncharacterized protein</fullName>
    </submittedName>
</protein>
<sequence length="138" mass="15762">MLPRLPPLLLAVIGGVSIYGIKAVLDRIEPKALGPPGSSEHAERMFRIKQHARRAGYAAAGSSVLYAVYWLYHSRTHRATPAAQNMNRPGFYEDQYSDREQLQARDLQKQKELQVLREQQARERLESEQRSMLSNENS</sequence>
<organism evidence="2 3">
    <name type="scientific">Syncephalastrum racemosum</name>
    <name type="common">Filamentous fungus</name>
    <dbReference type="NCBI Taxonomy" id="13706"/>
    <lineage>
        <taxon>Eukaryota</taxon>
        <taxon>Fungi</taxon>
        <taxon>Fungi incertae sedis</taxon>
        <taxon>Mucoromycota</taxon>
        <taxon>Mucoromycotina</taxon>
        <taxon>Mucoromycetes</taxon>
        <taxon>Mucorales</taxon>
        <taxon>Syncephalastraceae</taxon>
        <taxon>Syncephalastrum</taxon>
    </lineage>
</organism>
<dbReference type="Proteomes" id="UP000242180">
    <property type="component" value="Unassembled WGS sequence"/>
</dbReference>
<feature type="region of interest" description="Disordered" evidence="1">
    <location>
        <begin position="119"/>
        <end position="138"/>
    </location>
</feature>
<dbReference type="EMBL" id="MCGN01000001">
    <property type="protein sequence ID" value="ORZ02333.1"/>
    <property type="molecule type" value="Genomic_DNA"/>
</dbReference>
<dbReference type="AlphaFoldDB" id="A0A1X2HRZ6"/>
<evidence type="ECO:0000313" key="3">
    <source>
        <dbReference type="Proteomes" id="UP000242180"/>
    </source>
</evidence>
<dbReference type="OrthoDB" id="2280248at2759"/>
<name>A0A1X2HRZ6_SYNRA</name>
<dbReference type="InParanoid" id="A0A1X2HRZ6"/>
<feature type="compositionally biased region" description="Basic and acidic residues" evidence="1">
    <location>
        <begin position="119"/>
        <end position="129"/>
    </location>
</feature>
<accession>A0A1X2HRZ6</accession>
<proteinExistence type="predicted"/>
<gene>
    <name evidence="2" type="ORF">BCR43DRAFT_481389</name>
</gene>